<protein>
    <submittedName>
        <fullName evidence="3">Uncharacterized protein</fullName>
    </submittedName>
</protein>
<sequence length="119" mass="13486">MDSGGPWCWNTRSRKPGRLVGRHFCGDWSKNDQLAEATDEREDAGTAFGSHEMPMMKSMLADRHEPVVMGSGQRGACLDAAGFTRWRISQERTHFRIYLYMGGQQKSRDSAANVFSRTR</sequence>
<evidence type="ECO:0000313" key="5">
    <source>
        <dbReference type="Proteomes" id="UP000434957"/>
    </source>
</evidence>
<comment type="caution">
    <text evidence="3">The sequence shown here is derived from an EMBL/GenBank/DDBJ whole genome shotgun (WGS) entry which is preliminary data.</text>
</comment>
<gene>
    <name evidence="2" type="ORF">PR001_g655</name>
    <name evidence="1" type="ORF">PR002_g675</name>
    <name evidence="3" type="ORF">PR003_g828</name>
</gene>
<evidence type="ECO:0000313" key="1">
    <source>
        <dbReference type="EMBL" id="KAE9048080.1"/>
    </source>
</evidence>
<dbReference type="Proteomes" id="UP000435112">
    <property type="component" value="Unassembled WGS sequence"/>
</dbReference>
<dbReference type="Proteomes" id="UP000434957">
    <property type="component" value="Unassembled WGS sequence"/>
</dbReference>
<dbReference type="EMBL" id="QXFT01000020">
    <property type="protein sequence ID" value="KAE9359267.1"/>
    <property type="molecule type" value="Genomic_DNA"/>
</dbReference>
<organism evidence="3 5">
    <name type="scientific">Phytophthora rubi</name>
    <dbReference type="NCBI Taxonomy" id="129364"/>
    <lineage>
        <taxon>Eukaryota</taxon>
        <taxon>Sar</taxon>
        <taxon>Stramenopiles</taxon>
        <taxon>Oomycota</taxon>
        <taxon>Peronosporomycetes</taxon>
        <taxon>Peronosporales</taxon>
        <taxon>Peronosporaceae</taxon>
        <taxon>Phytophthora</taxon>
    </lineage>
</organism>
<dbReference type="OrthoDB" id="129344at2759"/>
<keyword evidence="5" id="KW-1185">Reference proteome</keyword>
<reference evidence="3 5" key="1">
    <citation type="submission" date="2018-08" db="EMBL/GenBank/DDBJ databases">
        <title>Genomic investigation of the strawberry pathogen Phytophthora fragariae indicates pathogenicity is determined by transcriptional variation in three key races.</title>
        <authorList>
            <person name="Adams T.M."/>
            <person name="Armitage A.D."/>
            <person name="Sobczyk M.K."/>
            <person name="Bates H.J."/>
            <person name="Dunwell J.M."/>
            <person name="Nellist C.F."/>
            <person name="Harrison R.J."/>
        </authorList>
    </citation>
    <scope>NUCLEOTIDE SEQUENCE [LARGE SCALE GENOMIC DNA]</scope>
    <source>
        <strain evidence="2 4">SCRP249</strain>
        <strain evidence="1 6">SCRP324</strain>
        <strain evidence="3 5">SCRP333</strain>
    </source>
</reference>
<name>A0A6A4G6I4_9STRA</name>
<proteinExistence type="predicted"/>
<dbReference type="EMBL" id="QXFV01000017">
    <property type="protein sequence ID" value="KAE9052281.1"/>
    <property type="molecule type" value="Genomic_DNA"/>
</dbReference>
<dbReference type="AlphaFoldDB" id="A0A6A4G6I4"/>
<evidence type="ECO:0000313" key="4">
    <source>
        <dbReference type="Proteomes" id="UP000429607"/>
    </source>
</evidence>
<accession>A0A6A4G6I4</accession>
<evidence type="ECO:0000313" key="6">
    <source>
        <dbReference type="Proteomes" id="UP000435112"/>
    </source>
</evidence>
<evidence type="ECO:0000313" key="3">
    <source>
        <dbReference type="EMBL" id="KAE9359267.1"/>
    </source>
</evidence>
<dbReference type="EMBL" id="QXFU01000016">
    <property type="protein sequence ID" value="KAE9048080.1"/>
    <property type="molecule type" value="Genomic_DNA"/>
</dbReference>
<dbReference type="Proteomes" id="UP000429607">
    <property type="component" value="Unassembled WGS sequence"/>
</dbReference>
<evidence type="ECO:0000313" key="2">
    <source>
        <dbReference type="EMBL" id="KAE9052281.1"/>
    </source>
</evidence>